<dbReference type="PANTHER" id="PTHR13312">
    <property type="entry name" value="HIV-INDUCED PROTEIN-7-LIKE PROTEASE"/>
    <property type="match status" value="1"/>
</dbReference>
<name>A0ABR1X8M3_9PEZI</name>
<dbReference type="CDD" id="cd22745">
    <property type="entry name" value="OTU_OTU1"/>
    <property type="match status" value="1"/>
</dbReference>
<evidence type="ECO:0000256" key="7">
    <source>
        <dbReference type="SAM" id="MobiDB-lite"/>
    </source>
</evidence>
<keyword evidence="10" id="KW-1185">Reference proteome</keyword>
<comment type="catalytic activity">
    <reaction evidence="1 6">
        <text>Thiol-dependent hydrolysis of ester, thioester, amide, peptide and isopeptide bonds formed by the C-terminal Gly of ubiquitin (a 76-residue protein attached to proteins as an intracellular targeting signal).</text>
        <dbReference type="EC" id="3.4.19.12"/>
    </reaction>
</comment>
<dbReference type="InterPro" id="IPR003323">
    <property type="entry name" value="OTU_dom"/>
</dbReference>
<keyword evidence="4 6" id="KW-0378">Hydrolase</keyword>
<dbReference type="Pfam" id="PF02338">
    <property type="entry name" value="OTU"/>
    <property type="match status" value="1"/>
</dbReference>
<dbReference type="Gene3D" id="3.10.20.90">
    <property type="entry name" value="Phosphatidylinositol 3-kinase Catalytic Subunit, Chain A, domain 1"/>
    <property type="match status" value="1"/>
</dbReference>
<dbReference type="PROSITE" id="PS50802">
    <property type="entry name" value="OTU"/>
    <property type="match status" value="1"/>
</dbReference>
<evidence type="ECO:0000313" key="9">
    <source>
        <dbReference type="EMBL" id="KAK8091821.1"/>
    </source>
</evidence>
<comment type="function">
    <text evidence="6">Hydrolase that can remove conjugated ubiquitin from proteins and may therefore play an important regulatory role at the level of protein turnover by preventing degradation.</text>
</comment>
<keyword evidence="5 6" id="KW-0788">Thiol protease</keyword>
<evidence type="ECO:0000256" key="5">
    <source>
        <dbReference type="ARBA" id="ARBA00022807"/>
    </source>
</evidence>
<evidence type="ECO:0000256" key="1">
    <source>
        <dbReference type="ARBA" id="ARBA00000707"/>
    </source>
</evidence>
<dbReference type="InterPro" id="IPR038765">
    <property type="entry name" value="Papain-like_cys_pep_sf"/>
</dbReference>
<dbReference type="EC" id="3.4.19.12" evidence="6"/>
<keyword evidence="2" id="KW-0645">Protease</keyword>
<evidence type="ECO:0000259" key="8">
    <source>
        <dbReference type="PROSITE" id="PS50802"/>
    </source>
</evidence>
<dbReference type="Proteomes" id="UP001433268">
    <property type="component" value="Unassembled WGS sequence"/>
</dbReference>
<evidence type="ECO:0000256" key="2">
    <source>
        <dbReference type="ARBA" id="ARBA00022670"/>
    </source>
</evidence>
<proteinExistence type="predicted"/>
<sequence>MSATITVRIQMPTGPGQVVLDDDATVGQLVEAIKEKAGGTEIHTIKYGWPSAALKFKKDEDDSVRDKTVKSLNLHRERLTVVLFEKPEPAPEPASAPPQVDGAGPSSNEHDPPTIRLPTGNDLVLRVMADDNSCMYTAMMPIIRQSAQERDMDVSTAGALRQVIGQQILSQPDTYNAAVLEKSPGAYVNNLLNPQSWGGSIELNVLSELFDIEICVVSVSSGSVIYQGEGQHERRCVILWSGIHYDRVVETFFAGAADTGDTEFDVCTWDCATSDHILKGALEMAAILKENNYAHDSNAAVYSCKQCGWVGQGEKELIKHCKGTGHSEIQTIEDK</sequence>
<gene>
    <name evidence="9" type="ORF">PG997_002182</name>
</gene>
<evidence type="ECO:0000256" key="6">
    <source>
        <dbReference type="RuleBase" id="RU367104"/>
    </source>
</evidence>
<evidence type="ECO:0000313" key="10">
    <source>
        <dbReference type="Proteomes" id="UP001433268"/>
    </source>
</evidence>
<reference evidence="9 10" key="1">
    <citation type="submission" date="2023-01" db="EMBL/GenBank/DDBJ databases">
        <title>Analysis of 21 Apiospora genomes using comparative genomics revels a genus with tremendous synthesis potential of carbohydrate active enzymes and secondary metabolites.</title>
        <authorList>
            <person name="Sorensen T."/>
        </authorList>
    </citation>
    <scope>NUCLEOTIDE SEQUENCE [LARGE SCALE GENOMIC DNA]</scope>
    <source>
        <strain evidence="9 10">CBS 114990</strain>
    </source>
</reference>
<dbReference type="PANTHER" id="PTHR13312:SF0">
    <property type="entry name" value="UBIQUITIN THIOESTERASE OTU1"/>
    <property type="match status" value="1"/>
</dbReference>
<feature type="domain" description="OTU" evidence="8">
    <location>
        <begin position="123"/>
        <end position="251"/>
    </location>
</feature>
<comment type="caution">
    <text evidence="9">The sequence shown here is derived from an EMBL/GenBank/DDBJ whole genome shotgun (WGS) entry which is preliminary data.</text>
</comment>
<dbReference type="EMBL" id="JAQQWN010000003">
    <property type="protein sequence ID" value="KAK8091821.1"/>
    <property type="molecule type" value="Genomic_DNA"/>
</dbReference>
<keyword evidence="6" id="KW-0963">Cytoplasm</keyword>
<evidence type="ECO:0000256" key="3">
    <source>
        <dbReference type="ARBA" id="ARBA00022786"/>
    </source>
</evidence>
<dbReference type="InterPro" id="IPR048857">
    <property type="entry name" value="OTU1_Ubl"/>
</dbReference>
<dbReference type="Gene3D" id="3.90.70.80">
    <property type="match status" value="1"/>
</dbReference>
<evidence type="ECO:0000256" key="4">
    <source>
        <dbReference type="ARBA" id="ARBA00022801"/>
    </source>
</evidence>
<protein>
    <recommendedName>
        <fullName evidence="6">Ubiquitin thioesterase OTU</fullName>
        <ecNumber evidence="6">3.4.19.12</ecNumber>
    </recommendedName>
</protein>
<dbReference type="SUPFAM" id="SSF54001">
    <property type="entry name" value="Cysteine proteinases"/>
    <property type="match status" value="1"/>
</dbReference>
<dbReference type="GeneID" id="92039557"/>
<dbReference type="RefSeq" id="XP_066673793.1">
    <property type="nucleotide sequence ID" value="XM_066806497.1"/>
</dbReference>
<accession>A0ABR1X8M3</accession>
<comment type="subcellular location">
    <subcellularLocation>
        <location evidence="6">Cytoplasm</location>
    </subcellularLocation>
</comment>
<organism evidence="9 10">
    <name type="scientific">Apiospora hydei</name>
    <dbReference type="NCBI Taxonomy" id="1337664"/>
    <lineage>
        <taxon>Eukaryota</taxon>
        <taxon>Fungi</taxon>
        <taxon>Dikarya</taxon>
        <taxon>Ascomycota</taxon>
        <taxon>Pezizomycotina</taxon>
        <taxon>Sordariomycetes</taxon>
        <taxon>Xylariomycetidae</taxon>
        <taxon>Amphisphaeriales</taxon>
        <taxon>Apiosporaceae</taxon>
        <taxon>Apiospora</taxon>
    </lineage>
</organism>
<feature type="region of interest" description="Disordered" evidence="7">
    <location>
        <begin position="86"/>
        <end position="119"/>
    </location>
</feature>
<keyword evidence="3 6" id="KW-0833">Ubl conjugation pathway</keyword>
<dbReference type="Pfam" id="PF21403">
    <property type="entry name" value="OTU1_UBXL"/>
    <property type="match status" value="1"/>
</dbReference>